<evidence type="ECO:0000259" key="2">
    <source>
        <dbReference type="Pfam" id="PF03703"/>
    </source>
</evidence>
<dbReference type="PANTHER" id="PTHR34473">
    <property type="entry name" value="UPF0699 TRANSMEMBRANE PROTEIN YDBS"/>
    <property type="match status" value="1"/>
</dbReference>
<protein>
    <submittedName>
        <fullName evidence="3">PH domain-containing protein</fullName>
    </submittedName>
</protein>
<feature type="transmembrane region" description="Helical" evidence="1">
    <location>
        <begin position="12"/>
        <end position="37"/>
    </location>
</feature>
<keyword evidence="1" id="KW-0812">Transmembrane</keyword>
<dbReference type="PANTHER" id="PTHR34473:SF3">
    <property type="entry name" value="TRANSMEMBRANE PROTEIN-RELATED"/>
    <property type="match status" value="1"/>
</dbReference>
<dbReference type="InterPro" id="IPR005182">
    <property type="entry name" value="YdbS-like_PH"/>
</dbReference>
<proteinExistence type="predicted"/>
<sequence length="167" mass="18860">MVCEKLSKNALYCMYAAGAVTGGILLAVIGAVDYFWIFPEDIVIGKWISLAAAVLILVDVLISPYFRFCRYRYGINEECIDIQEGYLFVKRHIVPIERLHKLEMKTGPLDRLFHVGKVIVTTAGGDVTIAFLDMGKAEKIADTLKRRINEIVVEKREEERQADHGRG</sequence>
<organism evidence="3 4">
    <name type="scientific">Lachnoclostridium phocaeense</name>
    <dbReference type="NCBI Taxonomy" id="1871021"/>
    <lineage>
        <taxon>Bacteria</taxon>
        <taxon>Bacillati</taxon>
        <taxon>Bacillota</taxon>
        <taxon>Clostridia</taxon>
        <taxon>Lachnospirales</taxon>
        <taxon>Lachnospiraceae</taxon>
    </lineage>
</organism>
<dbReference type="Proteomes" id="UP000769156">
    <property type="component" value="Unassembled WGS sequence"/>
</dbReference>
<dbReference type="EMBL" id="DYVY01000063">
    <property type="protein sequence ID" value="HJF93918.1"/>
    <property type="molecule type" value="Genomic_DNA"/>
</dbReference>
<keyword evidence="1" id="KW-0472">Membrane</keyword>
<keyword evidence="1" id="KW-1133">Transmembrane helix</keyword>
<accession>A0A921I004</accession>
<comment type="caution">
    <text evidence="3">The sequence shown here is derived from an EMBL/GenBank/DDBJ whole genome shotgun (WGS) entry which is preliminary data.</text>
</comment>
<reference evidence="3" key="2">
    <citation type="submission" date="2021-09" db="EMBL/GenBank/DDBJ databases">
        <authorList>
            <person name="Gilroy R."/>
        </authorList>
    </citation>
    <scope>NUCLEOTIDE SEQUENCE</scope>
    <source>
        <strain evidence="3">ChiSjej5B23-16112</strain>
    </source>
</reference>
<feature type="domain" description="YdbS-like PH" evidence="2">
    <location>
        <begin position="70"/>
        <end position="144"/>
    </location>
</feature>
<dbReference type="Pfam" id="PF03703">
    <property type="entry name" value="bPH_2"/>
    <property type="match status" value="1"/>
</dbReference>
<evidence type="ECO:0000313" key="3">
    <source>
        <dbReference type="EMBL" id="HJF93918.1"/>
    </source>
</evidence>
<feature type="transmembrane region" description="Helical" evidence="1">
    <location>
        <begin position="43"/>
        <end position="62"/>
    </location>
</feature>
<gene>
    <name evidence="3" type="ORF">K8V82_03910</name>
</gene>
<name>A0A921I004_9FIRM</name>
<reference evidence="3" key="1">
    <citation type="journal article" date="2021" name="PeerJ">
        <title>Extensive microbial diversity within the chicken gut microbiome revealed by metagenomics and culture.</title>
        <authorList>
            <person name="Gilroy R."/>
            <person name="Ravi A."/>
            <person name="Getino M."/>
            <person name="Pursley I."/>
            <person name="Horton D.L."/>
            <person name="Alikhan N.F."/>
            <person name="Baker D."/>
            <person name="Gharbi K."/>
            <person name="Hall N."/>
            <person name="Watson M."/>
            <person name="Adriaenssens E.M."/>
            <person name="Foster-Nyarko E."/>
            <person name="Jarju S."/>
            <person name="Secka A."/>
            <person name="Antonio M."/>
            <person name="Oren A."/>
            <person name="Chaudhuri R.R."/>
            <person name="La Ragione R."/>
            <person name="Hildebrand F."/>
            <person name="Pallen M.J."/>
        </authorList>
    </citation>
    <scope>NUCLEOTIDE SEQUENCE</scope>
    <source>
        <strain evidence="3">ChiSjej5B23-16112</strain>
    </source>
</reference>
<evidence type="ECO:0000256" key="1">
    <source>
        <dbReference type="SAM" id="Phobius"/>
    </source>
</evidence>
<dbReference type="AlphaFoldDB" id="A0A921I004"/>
<evidence type="ECO:0000313" key="4">
    <source>
        <dbReference type="Proteomes" id="UP000769156"/>
    </source>
</evidence>